<feature type="active site" evidence="13">
    <location>
        <position position="127"/>
    </location>
</feature>
<sequence>MMLSLRSTISLFIGLFLFLAVQSLQAAGPIFIPAAPSIAGTSFYLMDFDSSRILAEKDPDKRVSPASLTKIMTVYVIFRELKSGNLTLDEKVTISQNAWQTGGSKMFVEVNKQVAVEDLLQGVIIQSGNDASVALAEHVAGSEQTFAHMMNEQASRIGMANSHFENSTGLPNPNHYSSARDLALLTQALIKEFPEYYRWDKEKEFTYNNITQKNRNQLLWRDDTVDGVKTGYTDDAGYCMVASAKREDMRLISVVMGTASPNARANESQSLLNYGFRFFETHKLYDAGTALTEAQVRKGETSKLSVGVAEDVYVTVARKHYNELKAETQLDKAIVAPIAKGDTVGSLNVSLADEIVLTKPLVAMNDVAEGGIFRRLYDAVLVFLEK</sequence>
<evidence type="ECO:0000256" key="3">
    <source>
        <dbReference type="ARBA" id="ARBA00007164"/>
    </source>
</evidence>
<keyword evidence="9" id="KW-0133">Cell shape</keyword>
<keyword evidence="11" id="KW-0961">Cell wall biogenesis/degradation</keyword>
<dbReference type="InterPro" id="IPR018044">
    <property type="entry name" value="Peptidase_S11"/>
</dbReference>
<dbReference type="GO" id="GO:0071555">
    <property type="term" value="P:cell wall organization"/>
    <property type="evidence" value="ECO:0007669"/>
    <property type="project" value="UniProtKB-KW"/>
</dbReference>
<keyword evidence="8" id="KW-0378">Hydrolase</keyword>
<dbReference type="OrthoDB" id="9795979at2"/>
<dbReference type="InterPro" id="IPR012338">
    <property type="entry name" value="Beta-lactam/transpept-like"/>
</dbReference>
<dbReference type="Proteomes" id="UP000078476">
    <property type="component" value="Unassembled WGS sequence"/>
</dbReference>
<keyword evidence="18" id="KW-1185">Reference proteome</keyword>
<feature type="active site" description="Proton acceptor" evidence="13">
    <location>
        <position position="70"/>
    </location>
</feature>
<proteinExistence type="inferred from homology"/>
<evidence type="ECO:0000256" key="12">
    <source>
        <dbReference type="ARBA" id="ARBA00034000"/>
    </source>
</evidence>
<reference evidence="17 18" key="1">
    <citation type="submission" date="2016-03" db="EMBL/GenBank/DDBJ databases">
        <authorList>
            <person name="Ploux O."/>
        </authorList>
    </citation>
    <scope>NUCLEOTIDE SEQUENCE [LARGE SCALE GENOMIC DNA]</scope>
    <source>
        <strain evidence="17 18">R-45370</strain>
    </source>
</reference>
<dbReference type="SUPFAM" id="SSF69189">
    <property type="entry name" value="Penicillin-binding protein associated domain"/>
    <property type="match status" value="1"/>
</dbReference>
<dbReference type="GO" id="GO:0009252">
    <property type="term" value="P:peptidoglycan biosynthetic process"/>
    <property type="evidence" value="ECO:0007669"/>
    <property type="project" value="UniProtKB-UniPathway"/>
</dbReference>
<dbReference type="InterPro" id="IPR015956">
    <property type="entry name" value="Peniciliin-bd_prot_C_sf"/>
</dbReference>
<evidence type="ECO:0000256" key="15">
    <source>
        <dbReference type="RuleBase" id="RU004016"/>
    </source>
</evidence>
<evidence type="ECO:0000256" key="8">
    <source>
        <dbReference type="ARBA" id="ARBA00022801"/>
    </source>
</evidence>
<dbReference type="EC" id="3.4.16.4" evidence="4"/>
<keyword evidence="7" id="KW-0732">Signal</keyword>
<dbReference type="Gene3D" id="3.40.710.10">
    <property type="entry name" value="DD-peptidase/beta-lactamase superfamily"/>
    <property type="match status" value="1"/>
</dbReference>
<comment type="similarity">
    <text evidence="3 15">Belongs to the peptidase S11 family.</text>
</comment>
<dbReference type="GO" id="GO:0009002">
    <property type="term" value="F:serine-type D-Ala-D-Ala carboxypeptidase activity"/>
    <property type="evidence" value="ECO:0007669"/>
    <property type="project" value="UniProtKB-EC"/>
</dbReference>
<dbReference type="RefSeq" id="WP_066986343.1">
    <property type="nucleotide sequence ID" value="NZ_LUUI01000145.1"/>
</dbReference>
<evidence type="ECO:0000256" key="7">
    <source>
        <dbReference type="ARBA" id="ARBA00022729"/>
    </source>
</evidence>
<dbReference type="AlphaFoldDB" id="A0A177MZJ8"/>
<feature type="domain" description="Peptidase S11 D-Ala-D-Ala carboxypeptidase A C-terminal" evidence="16">
    <location>
        <begin position="279"/>
        <end position="369"/>
    </location>
</feature>
<comment type="caution">
    <text evidence="17">The sequence shown here is derived from an EMBL/GenBank/DDBJ whole genome shotgun (WGS) entry which is preliminary data.</text>
</comment>
<dbReference type="STRING" id="980561.A1359_15270"/>
<accession>A0A177MZJ8</accession>
<comment type="catalytic activity">
    <reaction evidence="12">
        <text>Preferential cleavage: (Ac)2-L-Lys-D-Ala-|-D-Ala. Also transpeptidation of peptidyl-alanyl moieties that are N-acyl substituents of D-alanine.</text>
        <dbReference type="EC" id="3.4.16.4"/>
    </reaction>
</comment>
<dbReference type="InterPro" id="IPR012907">
    <property type="entry name" value="Peptidase_S11_C"/>
</dbReference>
<keyword evidence="10" id="KW-0573">Peptidoglycan synthesis</keyword>
<evidence type="ECO:0000256" key="11">
    <source>
        <dbReference type="ARBA" id="ARBA00023316"/>
    </source>
</evidence>
<dbReference type="SUPFAM" id="SSF56601">
    <property type="entry name" value="beta-lactamase/transpeptidase-like"/>
    <property type="match status" value="1"/>
</dbReference>
<dbReference type="InterPro" id="IPR001967">
    <property type="entry name" value="Peptidase_S11_N"/>
</dbReference>
<organism evidence="17 18">
    <name type="scientific">Methylomonas lenta</name>
    <dbReference type="NCBI Taxonomy" id="980561"/>
    <lineage>
        <taxon>Bacteria</taxon>
        <taxon>Pseudomonadati</taxon>
        <taxon>Pseudomonadota</taxon>
        <taxon>Gammaproteobacteria</taxon>
        <taxon>Methylococcales</taxon>
        <taxon>Methylococcaceae</taxon>
        <taxon>Methylomonas</taxon>
    </lineage>
</organism>
<dbReference type="PANTHER" id="PTHR21581">
    <property type="entry name" value="D-ALANYL-D-ALANINE CARBOXYPEPTIDASE"/>
    <property type="match status" value="1"/>
</dbReference>
<evidence type="ECO:0000256" key="5">
    <source>
        <dbReference type="ARBA" id="ARBA00022645"/>
    </source>
</evidence>
<dbReference type="GO" id="GO:0008360">
    <property type="term" value="P:regulation of cell shape"/>
    <property type="evidence" value="ECO:0007669"/>
    <property type="project" value="UniProtKB-KW"/>
</dbReference>
<feature type="active site" description="Proton acceptor" evidence="13">
    <location>
        <position position="67"/>
    </location>
</feature>
<dbReference type="InterPro" id="IPR037167">
    <property type="entry name" value="Peptidase_S11_C_sf"/>
</dbReference>
<evidence type="ECO:0000256" key="14">
    <source>
        <dbReference type="PIRSR" id="PIRSR618044-2"/>
    </source>
</evidence>
<evidence type="ECO:0000256" key="1">
    <source>
        <dbReference type="ARBA" id="ARBA00003217"/>
    </source>
</evidence>
<evidence type="ECO:0000256" key="10">
    <source>
        <dbReference type="ARBA" id="ARBA00022984"/>
    </source>
</evidence>
<keyword evidence="6" id="KW-0645">Protease</keyword>
<dbReference type="SMART" id="SM00936">
    <property type="entry name" value="PBP5_C"/>
    <property type="match status" value="1"/>
</dbReference>
<evidence type="ECO:0000256" key="6">
    <source>
        <dbReference type="ARBA" id="ARBA00022670"/>
    </source>
</evidence>
<evidence type="ECO:0000259" key="16">
    <source>
        <dbReference type="SMART" id="SM00936"/>
    </source>
</evidence>
<evidence type="ECO:0000256" key="9">
    <source>
        <dbReference type="ARBA" id="ARBA00022960"/>
    </source>
</evidence>
<evidence type="ECO:0000256" key="2">
    <source>
        <dbReference type="ARBA" id="ARBA00004752"/>
    </source>
</evidence>
<dbReference type="EMBL" id="LUUI01000145">
    <property type="protein sequence ID" value="OAI11072.1"/>
    <property type="molecule type" value="Genomic_DNA"/>
</dbReference>
<dbReference type="PANTHER" id="PTHR21581:SF6">
    <property type="entry name" value="TRAFFICKING PROTEIN PARTICLE COMPLEX SUBUNIT 12"/>
    <property type="match status" value="1"/>
</dbReference>
<dbReference type="PRINTS" id="PR00725">
    <property type="entry name" value="DADACBPTASE1"/>
</dbReference>
<name>A0A177MZJ8_9GAMM</name>
<comment type="function">
    <text evidence="1">Removes C-terminal D-alanyl residues from sugar-peptide cell wall precursors.</text>
</comment>
<keyword evidence="5 17" id="KW-0121">Carboxypeptidase</keyword>
<evidence type="ECO:0000313" key="17">
    <source>
        <dbReference type="EMBL" id="OAI11072.1"/>
    </source>
</evidence>
<gene>
    <name evidence="17" type="ORF">A1359_15270</name>
</gene>
<dbReference type="UniPathway" id="UPA00219"/>
<dbReference type="Gene3D" id="2.60.410.10">
    <property type="entry name" value="D-Ala-D-Ala carboxypeptidase, C-terminal domain"/>
    <property type="match status" value="1"/>
</dbReference>
<evidence type="ECO:0000256" key="4">
    <source>
        <dbReference type="ARBA" id="ARBA00012448"/>
    </source>
</evidence>
<evidence type="ECO:0000313" key="18">
    <source>
        <dbReference type="Proteomes" id="UP000078476"/>
    </source>
</evidence>
<comment type="pathway">
    <text evidence="2">Cell wall biogenesis; peptidoglycan biosynthesis.</text>
</comment>
<feature type="binding site" evidence="14">
    <location>
        <position position="229"/>
    </location>
    <ligand>
        <name>substrate</name>
    </ligand>
</feature>
<protein>
    <recommendedName>
        <fullName evidence="4">serine-type D-Ala-D-Ala carboxypeptidase</fullName>
        <ecNumber evidence="4">3.4.16.4</ecNumber>
    </recommendedName>
</protein>
<dbReference type="GO" id="GO:0006508">
    <property type="term" value="P:proteolysis"/>
    <property type="evidence" value="ECO:0007669"/>
    <property type="project" value="UniProtKB-KW"/>
</dbReference>
<dbReference type="Pfam" id="PF07943">
    <property type="entry name" value="PBP5_C"/>
    <property type="match status" value="1"/>
</dbReference>
<evidence type="ECO:0000256" key="13">
    <source>
        <dbReference type="PIRSR" id="PIRSR618044-1"/>
    </source>
</evidence>
<dbReference type="Pfam" id="PF00768">
    <property type="entry name" value="Peptidase_S11"/>
    <property type="match status" value="1"/>
</dbReference>